<evidence type="ECO:0000256" key="4">
    <source>
        <dbReference type="ARBA" id="ARBA00022525"/>
    </source>
</evidence>
<dbReference type="Pfam" id="PF08548">
    <property type="entry name" value="Peptidase_M10_C"/>
    <property type="match status" value="1"/>
</dbReference>
<evidence type="ECO:0000256" key="1">
    <source>
        <dbReference type="ARBA" id="ARBA00001913"/>
    </source>
</evidence>
<name>A0AAE3QF28_9HYPH</name>
<dbReference type="GO" id="GO:0005615">
    <property type="term" value="C:extracellular space"/>
    <property type="evidence" value="ECO:0007669"/>
    <property type="project" value="InterPro"/>
</dbReference>
<dbReference type="InterPro" id="IPR013858">
    <property type="entry name" value="Peptidase_M10B_C"/>
</dbReference>
<evidence type="ECO:0000256" key="8">
    <source>
        <dbReference type="ARBA" id="ARBA00022801"/>
    </source>
</evidence>
<evidence type="ECO:0000256" key="5">
    <source>
        <dbReference type="ARBA" id="ARBA00022670"/>
    </source>
</evidence>
<dbReference type="Gene3D" id="2.150.10.10">
    <property type="entry name" value="Serralysin-like metalloprotease, C-terminal"/>
    <property type="match status" value="2"/>
</dbReference>
<dbReference type="InterPro" id="IPR034033">
    <property type="entry name" value="Serralysin-like"/>
</dbReference>
<feature type="domain" description="Peptidase metallopeptidase" evidence="10">
    <location>
        <begin position="23"/>
        <end position="175"/>
    </location>
</feature>
<dbReference type="InterPro" id="IPR050557">
    <property type="entry name" value="RTX_toxin/Mannuronan_C5-epim"/>
</dbReference>
<dbReference type="SUPFAM" id="SSF55486">
    <property type="entry name" value="Metalloproteases ('zincins'), catalytic domain"/>
    <property type="match status" value="1"/>
</dbReference>
<evidence type="ECO:0000259" key="10">
    <source>
        <dbReference type="SMART" id="SM00235"/>
    </source>
</evidence>
<dbReference type="GO" id="GO:0004222">
    <property type="term" value="F:metalloendopeptidase activity"/>
    <property type="evidence" value="ECO:0007669"/>
    <property type="project" value="InterPro"/>
</dbReference>
<comment type="cofactor">
    <cofactor evidence="1">
        <name>Ca(2+)</name>
        <dbReference type="ChEBI" id="CHEBI:29108"/>
    </cofactor>
</comment>
<evidence type="ECO:0000256" key="7">
    <source>
        <dbReference type="ARBA" id="ARBA00022737"/>
    </source>
</evidence>
<dbReference type="Gene3D" id="3.40.390.10">
    <property type="entry name" value="Collagenase (Catalytic Domain)"/>
    <property type="match status" value="1"/>
</dbReference>
<dbReference type="EMBL" id="JALDYZ010000017">
    <property type="protein sequence ID" value="MDI7924682.1"/>
    <property type="molecule type" value="Genomic_DNA"/>
</dbReference>
<dbReference type="CDD" id="cd04277">
    <property type="entry name" value="ZnMc_serralysin_like"/>
    <property type="match status" value="1"/>
</dbReference>
<evidence type="ECO:0000313" key="12">
    <source>
        <dbReference type="Proteomes" id="UP001161580"/>
    </source>
</evidence>
<evidence type="ECO:0000256" key="3">
    <source>
        <dbReference type="ARBA" id="ARBA00009490"/>
    </source>
</evidence>
<dbReference type="InterPro" id="IPR001343">
    <property type="entry name" value="Hemolysn_Ca-bd"/>
</dbReference>
<evidence type="ECO:0000256" key="2">
    <source>
        <dbReference type="ARBA" id="ARBA00004613"/>
    </source>
</evidence>
<dbReference type="PANTHER" id="PTHR38340:SF1">
    <property type="entry name" value="S-LAYER PROTEIN"/>
    <property type="match status" value="1"/>
</dbReference>
<keyword evidence="12" id="KW-1185">Reference proteome</keyword>
<reference evidence="11" key="1">
    <citation type="submission" date="2022-03" db="EMBL/GenBank/DDBJ databases">
        <title>Fererhizobium litorale gen. nov., sp. nov., isolated from sandy sediments of the Sea of Japan seashore.</title>
        <authorList>
            <person name="Romanenko L."/>
            <person name="Kurilenko V."/>
            <person name="Otstavnykh N."/>
            <person name="Svetashev V."/>
            <person name="Tekutyeva L."/>
            <person name="Isaeva M."/>
            <person name="Mikhailov V."/>
        </authorList>
    </citation>
    <scope>NUCLEOTIDE SEQUENCE</scope>
    <source>
        <strain evidence="11">KMM 9576</strain>
    </source>
</reference>
<dbReference type="SUPFAM" id="SSF51120">
    <property type="entry name" value="beta-Roll"/>
    <property type="match status" value="2"/>
</dbReference>
<evidence type="ECO:0000256" key="9">
    <source>
        <dbReference type="ARBA" id="ARBA00022833"/>
    </source>
</evidence>
<dbReference type="GO" id="GO:0006508">
    <property type="term" value="P:proteolysis"/>
    <property type="evidence" value="ECO:0007669"/>
    <property type="project" value="UniProtKB-KW"/>
</dbReference>
<keyword evidence="5" id="KW-0645">Protease</keyword>
<protein>
    <submittedName>
        <fullName evidence="11">M10 family metallopeptidase C-terminal domain-containing protein</fullName>
    </submittedName>
</protein>
<dbReference type="PRINTS" id="PR00313">
    <property type="entry name" value="CABNDNGRPT"/>
</dbReference>
<comment type="caution">
    <text evidence="11">The sequence shown here is derived from an EMBL/GenBank/DDBJ whole genome shotgun (WGS) entry which is preliminary data.</text>
</comment>
<comment type="similarity">
    <text evidence="3">Belongs to the peptidase M10B family.</text>
</comment>
<dbReference type="GO" id="GO:0008270">
    <property type="term" value="F:zinc ion binding"/>
    <property type="evidence" value="ECO:0007669"/>
    <property type="project" value="InterPro"/>
</dbReference>
<keyword evidence="8" id="KW-0378">Hydrolase</keyword>
<dbReference type="InterPro" id="IPR001818">
    <property type="entry name" value="Pept_M10_metallopeptidase"/>
</dbReference>
<dbReference type="GO" id="GO:0031012">
    <property type="term" value="C:extracellular matrix"/>
    <property type="evidence" value="ECO:0007669"/>
    <property type="project" value="InterPro"/>
</dbReference>
<organism evidence="11 12">
    <name type="scientific">Ferirhizobium litorale</name>
    <dbReference type="NCBI Taxonomy" id="2927786"/>
    <lineage>
        <taxon>Bacteria</taxon>
        <taxon>Pseudomonadati</taxon>
        <taxon>Pseudomonadota</taxon>
        <taxon>Alphaproteobacteria</taxon>
        <taxon>Hyphomicrobiales</taxon>
        <taxon>Rhizobiaceae</taxon>
        <taxon>Ferirhizobium</taxon>
    </lineage>
</organism>
<dbReference type="AlphaFoldDB" id="A0AAE3QF28"/>
<evidence type="ECO:0000256" key="6">
    <source>
        <dbReference type="ARBA" id="ARBA00022723"/>
    </source>
</evidence>
<dbReference type="Pfam" id="PF00353">
    <property type="entry name" value="HemolysinCabind"/>
    <property type="match status" value="2"/>
</dbReference>
<accession>A0AAE3QF28</accession>
<dbReference type="InterPro" id="IPR011049">
    <property type="entry name" value="Serralysin-like_metalloprot_C"/>
</dbReference>
<dbReference type="InterPro" id="IPR006026">
    <property type="entry name" value="Peptidase_Metallo"/>
</dbReference>
<keyword evidence="7" id="KW-0677">Repeat</keyword>
<dbReference type="InterPro" id="IPR018511">
    <property type="entry name" value="Hemolysin-typ_Ca-bd_CS"/>
</dbReference>
<dbReference type="SMART" id="SM00235">
    <property type="entry name" value="ZnMc"/>
    <property type="match status" value="1"/>
</dbReference>
<evidence type="ECO:0000313" key="11">
    <source>
        <dbReference type="EMBL" id="MDI7924682.1"/>
    </source>
</evidence>
<dbReference type="PROSITE" id="PS00330">
    <property type="entry name" value="HEMOLYSIN_CALCIUM"/>
    <property type="match status" value="2"/>
</dbReference>
<keyword evidence="6" id="KW-0479">Metal-binding</keyword>
<comment type="subcellular location">
    <subcellularLocation>
        <location evidence="2">Secreted</location>
    </subcellularLocation>
</comment>
<dbReference type="InterPro" id="IPR024079">
    <property type="entry name" value="MetalloPept_cat_dom_sf"/>
</dbReference>
<sequence>MVSAVSGQLNNYVDYLVKGEDGKAHRFDHTTITVNLEGLKDSPQMYDSALAALNAWEVTTGLRFNVVTNAGADIVFNNDGQGSAYASTSYNGSGYTTSAEVNVSKDWMNGFPASERWGDGSYGQQTFIHEIGHALGLNHGGPYDGSGTYSKNAIFDIDTHQYSVMSYFSQSEYRASGASDINLSSPMIADVMAIQELYGNLSVNAGNTVYGKGAAAALRHTDLGQLSDSAYTIMDTGGLDTLDFSNAMARCVVDLRPGSFSDVNGNKGNVTIAQGTVIEIACGSAYRDTIVGNGAGNTLYGGGNSDKLTGSGGADRLLGQYGHDVLVGGYGKDTLSGGGGNDRLAGNGGTDRLTGGAGSDVFVFAHGGGRDTVTDFQDGTDRIQIKSPSIEYSDIDISDSGGSAIVAFDNIKIVLDGINASQLTASDFIL</sequence>
<keyword evidence="9" id="KW-0862">Zinc</keyword>
<dbReference type="Proteomes" id="UP001161580">
    <property type="component" value="Unassembled WGS sequence"/>
</dbReference>
<dbReference type="Pfam" id="PF00413">
    <property type="entry name" value="Peptidase_M10"/>
    <property type="match status" value="1"/>
</dbReference>
<dbReference type="RefSeq" id="WP_311788734.1">
    <property type="nucleotide sequence ID" value="NZ_JALDYY010000018.1"/>
</dbReference>
<keyword evidence="4" id="KW-0964">Secreted</keyword>
<gene>
    <name evidence="11" type="ORF">MRS75_21705</name>
</gene>
<dbReference type="PANTHER" id="PTHR38340">
    <property type="entry name" value="S-LAYER PROTEIN"/>
    <property type="match status" value="1"/>
</dbReference>
<proteinExistence type="inferred from homology"/>
<dbReference type="GO" id="GO:0005509">
    <property type="term" value="F:calcium ion binding"/>
    <property type="evidence" value="ECO:0007669"/>
    <property type="project" value="InterPro"/>
</dbReference>